<organism evidence="3 4">
    <name type="scientific">Mycena chlorophos</name>
    <name type="common">Agaric fungus</name>
    <name type="synonym">Agaricus chlorophos</name>
    <dbReference type="NCBI Taxonomy" id="658473"/>
    <lineage>
        <taxon>Eukaryota</taxon>
        <taxon>Fungi</taxon>
        <taxon>Dikarya</taxon>
        <taxon>Basidiomycota</taxon>
        <taxon>Agaricomycotina</taxon>
        <taxon>Agaricomycetes</taxon>
        <taxon>Agaricomycetidae</taxon>
        <taxon>Agaricales</taxon>
        <taxon>Marasmiineae</taxon>
        <taxon>Mycenaceae</taxon>
        <taxon>Mycena</taxon>
    </lineage>
</organism>
<evidence type="ECO:0000256" key="1">
    <source>
        <dbReference type="SAM" id="MobiDB-lite"/>
    </source>
</evidence>
<feature type="compositionally biased region" description="Basic and acidic residues" evidence="1">
    <location>
        <begin position="191"/>
        <end position="209"/>
    </location>
</feature>
<gene>
    <name evidence="3" type="ORF">MCHLO_05783</name>
</gene>
<name>A0ABQ0LD11_MYCCL</name>
<evidence type="ECO:0000313" key="4">
    <source>
        <dbReference type="Proteomes" id="UP000815677"/>
    </source>
</evidence>
<dbReference type="Proteomes" id="UP000815677">
    <property type="component" value="Unassembled WGS sequence"/>
</dbReference>
<feature type="region of interest" description="Disordered" evidence="1">
    <location>
        <begin position="167"/>
        <end position="235"/>
    </location>
</feature>
<accession>A0ABQ0LD11</accession>
<proteinExistence type="predicted"/>
<feature type="compositionally biased region" description="Polar residues" evidence="1">
    <location>
        <begin position="468"/>
        <end position="486"/>
    </location>
</feature>
<sequence>MNLFSGCWPPCWTTHTHCHTPAVSPRRPKQWFPHTWPGNWSWNWGAWYPTSGGAGGWGQNYTPHGWSMTPGPTPAAVFASPSPGPAFPATPYPTPATPFATGLALPGHAHFPTQASPAAWAPSPFLAPQWQIPPTTPVYPVPQPTVAEPDPEPFHFRPLDRIPDDEWASGIRRRRTARAAARSSRRRRSRTRDASVHVHWADGRPRTVDDDSDDDASEPEPFPIHGSTTTPQSFTSYAIPPQPLLQQPSPYPANTGIYLNPHLSDAYLRWNITNFPSTATLHGTSASAALGEQATYPPTTQLTITFASDPRLAQWQQLWGPIRVRARGAYARFITVEDVLTAIHSYFRVPNTSMSRAYFRAGEWEAASEMFYRRVADARRGRAVDLPSVVQARVQPSESRIQPKVRPPTRADLDDLRCHVKSSFVFTPTTMPLDTAIGSAARNAAGMHPSLQSSLRTRAFKPERSSGTRRTGATQSTASTIPHDNL</sequence>
<dbReference type="EMBL" id="DF844513">
    <property type="protein sequence ID" value="GAT48369.1"/>
    <property type="molecule type" value="Genomic_DNA"/>
</dbReference>
<evidence type="ECO:0000313" key="3">
    <source>
        <dbReference type="EMBL" id="GAT48369.1"/>
    </source>
</evidence>
<evidence type="ECO:0000259" key="2">
    <source>
        <dbReference type="Pfam" id="PF20415"/>
    </source>
</evidence>
<feature type="domain" description="DUF6699" evidence="2">
    <location>
        <begin position="268"/>
        <end position="382"/>
    </location>
</feature>
<dbReference type="Pfam" id="PF20415">
    <property type="entry name" value="DUF6699"/>
    <property type="match status" value="1"/>
</dbReference>
<reference evidence="3" key="1">
    <citation type="submission" date="2014-09" db="EMBL/GenBank/DDBJ databases">
        <title>Genome sequence of the luminous mushroom Mycena chlorophos for searching fungal bioluminescence genes.</title>
        <authorList>
            <person name="Tanaka Y."/>
            <person name="Kasuga D."/>
            <person name="Oba Y."/>
            <person name="Hase S."/>
            <person name="Sato K."/>
            <person name="Oba Y."/>
            <person name="Sakakibara Y."/>
        </authorList>
    </citation>
    <scope>NUCLEOTIDE SEQUENCE</scope>
</reference>
<keyword evidence="4" id="KW-1185">Reference proteome</keyword>
<protein>
    <recommendedName>
        <fullName evidence="2">DUF6699 domain-containing protein</fullName>
    </recommendedName>
</protein>
<feature type="region of interest" description="Disordered" evidence="1">
    <location>
        <begin position="458"/>
        <end position="486"/>
    </location>
</feature>
<dbReference type="InterPro" id="IPR046522">
    <property type="entry name" value="DUF6699"/>
</dbReference>
<feature type="compositionally biased region" description="Polar residues" evidence="1">
    <location>
        <begin position="226"/>
        <end position="235"/>
    </location>
</feature>
<feature type="compositionally biased region" description="Basic residues" evidence="1">
    <location>
        <begin position="171"/>
        <end position="190"/>
    </location>
</feature>